<evidence type="ECO:0000313" key="2">
    <source>
        <dbReference type="Proteomes" id="UP001208935"/>
    </source>
</evidence>
<protein>
    <submittedName>
        <fullName evidence="1">BrnT family toxin</fullName>
    </submittedName>
</protein>
<organism evidence="1 2">
    <name type="scientific">Verminephrobacter aporrectodeae subsp. tuberculatae</name>
    <dbReference type="NCBI Taxonomy" id="1110392"/>
    <lineage>
        <taxon>Bacteria</taxon>
        <taxon>Pseudomonadati</taxon>
        <taxon>Pseudomonadota</taxon>
        <taxon>Betaproteobacteria</taxon>
        <taxon>Burkholderiales</taxon>
        <taxon>Comamonadaceae</taxon>
        <taxon>Verminephrobacter</taxon>
    </lineage>
</organism>
<dbReference type="Pfam" id="PF04365">
    <property type="entry name" value="BrnT_toxin"/>
    <property type="match status" value="1"/>
</dbReference>
<evidence type="ECO:0000313" key="1">
    <source>
        <dbReference type="EMBL" id="MCW5323599.1"/>
    </source>
</evidence>
<dbReference type="Proteomes" id="UP001208935">
    <property type="component" value="Unassembled WGS sequence"/>
</dbReference>
<sequence length="88" mass="10082">MHYAFDPAKDGSKLDKHGLSLADADGFEWETAVVSEDTRKQYAEQRFEATGYIGDRLHVMIYCLRGDAIRVISLRKANKREETRYAKA</sequence>
<name>A0ABT3L091_9BURK</name>
<dbReference type="EMBL" id="QZCW01000006">
    <property type="protein sequence ID" value="MCW5323599.1"/>
    <property type="molecule type" value="Genomic_DNA"/>
</dbReference>
<proteinExistence type="predicted"/>
<reference evidence="2" key="1">
    <citation type="submission" date="2023-07" db="EMBL/GenBank/DDBJ databases">
        <title>Verminephrobacter genomes.</title>
        <authorList>
            <person name="Lund M.B."/>
        </authorList>
    </citation>
    <scope>NUCLEOTIDE SEQUENCE [LARGE SCALE GENOMIC DNA]</scope>
    <source>
        <strain evidence="2">AtM5-05</strain>
    </source>
</reference>
<keyword evidence="2" id="KW-1185">Reference proteome</keyword>
<dbReference type="InterPro" id="IPR007460">
    <property type="entry name" value="BrnT_toxin"/>
</dbReference>
<dbReference type="InterPro" id="IPR038573">
    <property type="entry name" value="BrnT_sf"/>
</dbReference>
<gene>
    <name evidence="1" type="ORF">D5039_21340</name>
</gene>
<dbReference type="GeneID" id="77319407"/>
<dbReference type="Gene3D" id="3.10.450.530">
    <property type="entry name" value="Ribonuclease toxin, BrnT, of type II toxin-antitoxin system"/>
    <property type="match status" value="1"/>
</dbReference>
<dbReference type="RefSeq" id="WP_265258671.1">
    <property type="nucleotide sequence ID" value="NZ_QZCV01000002.1"/>
</dbReference>
<comment type="caution">
    <text evidence="1">The sequence shown here is derived from an EMBL/GenBank/DDBJ whole genome shotgun (WGS) entry which is preliminary data.</text>
</comment>
<accession>A0ABT3L091</accession>